<dbReference type="AlphaFoldDB" id="A0AAV7QSD3"/>
<proteinExistence type="predicted"/>
<reference evidence="1" key="1">
    <citation type="journal article" date="2022" name="bioRxiv">
        <title>Sequencing and chromosome-scale assembly of the giantPleurodeles waltlgenome.</title>
        <authorList>
            <person name="Brown T."/>
            <person name="Elewa A."/>
            <person name="Iarovenko S."/>
            <person name="Subramanian E."/>
            <person name="Araus A.J."/>
            <person name="Petzold A."/>
            <person name="Susuki M."/>
            <person name="Suzuki K.-i.T."/>
            <person name="Hayashi T."/>
            <person name="Toyoda A."/>
            <person name="Oliveira C."/>
            <person name="Osipova E."/>
            <person name="Leigh N.D."/>
            <person name="Simon A."/>
            <person name="Yun M.H."/>
        </authorList>
    </citation>
    <scope>NUCLEOTIDE SEQUENCE</scope>
    <source>
        <strain evidence="1">20211129_DDA</strain>
        <tissue evidence="1">Liver</tissue>
    </source>
</reference>
<sequence>MALCECRSSRAARLQNAPGERICRAEVGSLYLRSRGAALARFGWHIQSARELTPHPLPNLETHTAQRAAALLRHAMSSAVKDGQIAA</sequence>
<evidence type="ECO:0000313" key="1">
    <source>
        <dbReference type="EMBL" id="KAJ1143412.1"/>
    </source>
</evidence>
<keyword evidence="2" id="KW-1185">Reference proteome</keyword>
<evidence type="ECO:0000313" key="2">
    <source>
        <dbReference type="Proteomes" id="UP001066276"/>
    </source>
</evidence>
<organism evidence="1 2">
    <name type="scientific">Pleurodeles waltl</name>
    <name type="common">Iberian ribbed newt</name>
    <dbReference type="NCBI Taxonomy" id="8319"/>
    <lineage>
        <taxon>Eukaryota</taxon>
        <taxon>Metazoa</taxon>
        <taxon>Chordata</taxon>
        <taxon>Craniata</taxon>
        <taxon>Vertebrata</taxon>
        <taxon>Euteleostomi</taxon>
        <taxon>Amphibia</taxon>
        <taxon>Batrachia</taxon>
        <taxon>Caudata</taxon>
        <taxon>Salamandroidea</taxon>
        <taxon>Salamandridae</taxon>
        <taxon>Pleurodelinae</taxon>
        <taxon>Pleurodeles</taxon>
    </lineage>
</organism>
<gene>
    <name evidence="1" type="ORF">NDU88_009721</name>
</gene>
<dbReference type="Proteomes" id="UP001066276">
    <property type="component" value="Chromosome 6"/>
</dbReference>
<dbReference type="EMBL" id="JANPWB010000010">
    <property type="protein sequence ID" value="KAJ1143412.1"/>
    <property type="molecule type" value="Genomic_DNA"/>
</dbReference>
<accession>A0AAV7QSD3</accession>
<name>A0AAV7QSD3_PLEWA</name>
<protein>
    <submittedName>
        <fullName evidence="1">Uncharacterized protein</fullName>
    </submittedName>
</protein>
<comment type="caution">
    <text evidence="1">The sequence shown here is derived from an EMBL/GenBank/DDBJ whole genome shotgun (WGS) entry which is preliminary data.</text>
</comment>